<dbReference type="FunFam" id="3.40.50.10440:FF:000001">
    <property type="entry name" value="Dihydroxyacetone kinase, DhaK subunit"/>
    <property type="match status" value="1"/>
</dbReference>
<dbReference type="Gene3D" id="1.25.40.340">
    <property type="match status" value="1"/>
</dbReference>
<keyword evidence="8" id="KW-1185">Reference proteome</keyword>
<evidence type="ECO:0000256" key="1">
    <source>
        <dbReference type="ARBA" id="ARBA00022679"/>
    </source>
</evidence>
<keyword evidence="2" id="KW-0547">Nucleotide-binding</keyword>
<proteinExistence type="predicted"/>
<dbReference type="Proteomes" id="UP000014184">
    <property type="component" value="Unassembled WGS sequence"/>
</dbReference>
<reference evidence="7 8" key="1">
    <citation type="journal article" date="2013" name="Genome Announc.">
        <title>Draft Genome Sequence of the Lignocellulose Decomposer Thermobifida fusca Strain TM51.</title>
        <authorList>
            <person name="Toth A."/>
            <person name="Barna T."/>
            <person name="Nagy I."/>
            <person name="Horvath B."/>
            <person name="Nagy I."/>
            <person name="Tancsics A."/>
            <person name="Kriszt B."/>
            <person name="Baka E."/>
            <person name="Fekete C."/>
            <person name="Kukolya J."/>
        </authorList>
    </citation>
    <scope>NUCLEOTIDE SEQUENCE [LARGE SCALE GENOMIC DNA]</scope>
    <source>
        <strain evidence="7 8">TM51</strain>
    </source>
</reference>
<organism evidence="7 8">
    <name type="scientific">Thermobifida fusca TM51</name>
    <dbReference type="NCBI Taxonomy" id="1169414"/>
    <lineage>
        <taxon>Bacteria</taxon>
        <taxon>Bacillati</taxon>
        <taxon>Actinomycetota</taxon>
        <taxon>Actinomycetes</taxon>
        <taxon>Streptosporangiales</taxon>
        <taxon>Nocardiopsidaceae</taxon>
        <taxon>Thermobifida</taxon>
    </lineage>
</organism>
<dbReference type="AlphaFoldDB" id="A0A9P2WR57"/>
<dbReference type="PANTHER" id="PTHR28629:SF4">
    <property type="entry name" value="TRIOKINASE_FMN CYCLASE"/>
    <property type="match status" value="1"/>
</dbReference>
<evidence type="ECO:0000313" key="8">
    <source>
        <dbReference type="Proteomes" id="UP000014184"/>
    </source>
</evidence>
<dbReference type="SUPFAM" id="SSF82549">
    <property type="entry name" value="DAK1/DegV-like"/>
    <property type="match status" value="1"/>
</dbReference>
<dbReference type="PROSITE" id="PS51481">
    <property type="entry name" value="DHAK"/>
    <property type="match status" value="1"/>
</dbReference>
<dbReference type="SMART" id="SM01120">
    <property type="entry name" value="Dak2"/>
    <property type="match status" value="1"/>
</dbReference>
<keyword evidence="1" id="KW-0808">Transferase</keyword>
<feature type="domain" description="DhaK" evidence="6">
    <location>
        <begin position="12"/>
        <end position="335"/>
    </location>
</feature>
<keyword evidence="3 7" id="KW-0418">Kinase</keyword>
<evidence type="ECO:0000256" key="2">
    <source>
        <dbReference type="ARBA" id="ARBA00022741"/>
    </source>
</evidence>
<dbReference type="InterPro" id="IPR050861">
    <property type="entry name" value="Dihydroxyacetone_Kinase"/>
</dbReference>
<keyword evidence="4" id="KW-0067">ATP-binding</keyword>
<dbReference type="Pfam" id="PF02734">
    <property type="entry name" value="Dak2"/>
    <property type="match status" value="1"/>
</dbReference>
<dbReference type="Pfam" id="PF02733">
    <property type="entry name" value="Dak1"/>
    <property type="match status" value="1"/>
</dbReference>
<dbReference type="Gene3D" id="3.30.1180.20">
    <property type="entry name" value="Dihydroxyacetone kinase, domain 2"/>
    <property type="match status" value="1"/>
</dbReference>
<dbReference type="NCBIfam" id="NF011049">
    <property type="entry name" value="PRK14479.1"/>
    <property type="match status" value="1"/>
</dbReference>
<comment type="caution">
    <text evidence="7">The sequence shown here is derived from an EMBL/GenBank/DDBJ whole genome shotgun (WGS) entry which is preliminary data.</text>
</comment>
<evidence type="ECO:0000259" key="6">
    <source>
        <dbReference type="PROSITE" id="PS51481"/>
    </source>
</evidence>
<dbReference type="GO" id="GO:0004371">
    <property type="term" value="F:glycerone kinase activity"/>
    <property type="evidence" value="ECO:0007669"/>
    <property type="project" value="InterPro"/>
</dbReference>
<dbReference type="Gene3D" id="3.40.50.10440">
    <property type="entry name" value="Dihydroxyacetone kinase, domain 1"/>
    <property type="match status" value="1"/>
</dbReference>
<accession>A0A9P2WR57</accession>
<dbReference type="InterPro" id="IPR004006">
    <property type="entry name" value="DhaK_dom"/>
</dbReference>
<dbReference type="InterPro" id="IPR036117">
    <property type="entry name" value="DhaL_dom_sf"/>
</dbReference>
<dbReference type="RefSeq" id="WP_016188788.1">
    <property type="nucleotide sequence ID" value="NZ_AOSG01000046.1"/>
</dbReference>
<dbReference type="PANTHER" id="PTHR28629">
    <property type="entry name" value="TRIOKINASE/FMN CYCLASE"/>
    <property type="match status" value="1"/>
</dbReference>
<dbReference type="SUPFAM" id="SSF101473">
    <property type="entry name" value="DhaL-like"/>
    <property type="match status" value="1"/>
</dbReference>
<dbReference type="GO" id="GO:0005524">
    <property type="term" value="F:ATP binding"/>
    <property type="evidence" value="ECO:0007669"/>
    <property type="project" value="UniProtKB-KW"/>
</dbReference>
<gene>
    <name evidence="7" type="ORF">TM51_08861</name>
</gene>
<dbReference type="InterPro" id="IPR004007">
    <property type="entry name" value="DhaL_dom"/>
</dbReference>
<evidence type="ECO:0000256" key="4">
    <source>
        <dbReference type="ARBA" id="ARBA00022840"/>
    </source>
</evidence>
<evidence type="ECO:0000313" key="7">
    <source>
        <dbReference type="EMBL" id="EOR71253.1"/>
    </source>
</evidence>
<protein>
    <submittedName>
        <fullName evidence="7">Dihydroxyacetone kinase</fullName>
    </submittedName>
</protein>
<evidence type="ECO:0000256" key="3">
    <source>
        <dbReference type="ARBA" id="ARBA00022777"/>
    </source>
</evidence>
<dbReference type="GO" id="GO:0019563">
    <property type="term" value="P:glycerol catabolic process"/>
    <property type="evidence" value="ECO:0007669"/>
    <property type="project" value="TreeGrafter"/>
</dbReference>
<evidence type="ECO:0000259" key="5">
    <source>
        <dbReference type="PROSITE" id="PS51480"/>
    </source>
</evidence>
<dbReference type="PROSITE" id="PS51480">
    <property type="entry name" value="DHAL"/>
    <property type="match status" value="1"/>
</dbReference>
<dbReference type="EMBL" id="AOSG01000046">
    <property type="protein sequence ID" value="EOR71253.1"/>
    <property type="molecule type" value="Genomic_DNA"/>
</dbReference>
<sequence length="572" mass="59677">MSDVALKKIINNPDDFVDELTESLLLAHPDRLRAASPNRRALVRAYAPVPGKVGIVTGGGSGHLPLFLGYVGQGLATGVAIGNVFSSPSAEQIAAATRASHGGKGVLYLYGNYGGDIYNFDLAADIVAAEGIRTATVLGTDDIMSAPKGKEATRRGVAGLFFAYKTAGAAAERGDDLDRVRAIAQRTVDATRTMGVGLSPTILPAAGEPTFTLADGEMEIGIGIHGEPGSYRGPLETADEITDRFLTEILAELAPAPNQRVAVLVNGLGATPLEELYLIYRRAHQILTERGVIIHRRYIGEFATSLEMAGASLSLLLLDDELAELLDAPAASPFFSQGQTAPVEPVESATDVPGAQATAATDTQVRRTGRASTLRTLLLDVLADLPRHAEELRALDARLGDGDLGITVSAGADAVREALLALPEDVHPADLLRAAGVAFASANPSTFAALVGAGLLGAAAEAEDLTELTLAHAMPITTAMARRVQERGGAQRGDKTFLDVLWAVVDALPAASDARTAAAAAANAAERTVSETRNLVSARGRAAWVGQRSAGELDPGSVAVLRFLEDLRDRIN</sequence>
<dbReference type="GO" id="GO:0005829">
    <property type="term" value="C:cytosol"/>
    <property type="evidence" value="ECO:0007669"/>
    <property type="project" value="TreeGrafter"/>
</dbReference>
<feature type="domain" description="DhaL" evidence="5">
    <location>
        <begin position="372"/>
        <end position="569"/>
    </location>
</feature>
<name>A0A9P2WR57_THEFU</name>